<dbReference type="FunFam" id="1.20.1250.20:FF:000064">
    <property type="entry name" value="MFS allantoate transporter"/>
    <property type="match status" value="1"/>
</dbReference>
<evidence type="ECO:0000256" key="4">
    <source>
        <dbReference type="ARBA" id="ARBA00022989"/>
    </source>
</evidence>
<feature type="transmembrane region" description="Helical" evidence="7">
    <location>
        <begin position="75"/>
        <end position="95"/>
    </location>
</feature>
<feature type="transmembrane region" description="Helical" evidence="7">
    <location>
        <begin position="360"/>
        <end position="379"/>
    </location>
</feature>
<accession>A0AAD4CC97</accession>
<keyword evidence="2" id="KW-0813">Transport</keyword>
<dbReference type="GO" id="GO:0016020">
    <property type="term" value="C:membrane"/>
    <property type="evidence" value="ECO:0007669"/>
    <property type="project" value="UniProtKB-SubCell"/>
</dbReference>
<evidence type="ECO:0000313" key="9">
    <source>
        <dbReference type="EMBL" id="KAF9883613.1"/>
    </source>
</evidence>
<dbReference type="Pfam" id="PF07690">
    <property type="entry name" value="MFS_1"/>
    <property type="match status" value="1"/>
</dbReference>
<dbReference type="PANTHER" id="PTHR43791">
    <property type="entry name" value="PERMEASE-RELATED"/>
    <property type="match status" value="1"/>
</dbReference>
<dbReference type="EMBL" id="VCAU01000156">
    <property type="protein sequence ID" value="KAF9883613.1"/>
    <property type="molecule type" value="Genomic_DNA"/>
</dbReference>
<dbReference type="GO" id="GO:0022857">
    <property type="term" value="F:transmembrane transporter activity"/>
    <property type="evidence" value="ECO:0007669"/>
    <property type="project" value="InterPro"/>
</dbReference>
<feature type="transmembrane region" description="Helical" evidence="7">
    <location>
        <begin position="101"/>
        <end position="120"/>
    </location>
</feature>
<dbReference type="PANTHER" id="PTHR43791:SF10">
    <property type="entry name" value="MAJOR FACILITATOR SUPERFAMILY (MFS) PROFILE DOMAIN-CONTAINING PROTEIN"/>
    <property type="match status" value="1"/>
</dbReference>
<reference evidence="9" key="1">
    <citation type="journal article" date="2019" name="Beilstein J. Org. Chem.">
        <title>Nanangenines: drimane sesquiterpenoids as the dominant metabolite cohort of a novel Australian fungus, Aspergillus nanangensis.</title>
        <authorList>
            <person name="Lacey H.J."/>
            <person name="Gilchrist C.L.M."/>
            <person name="Crombie A."/>
            <person name="Kalaitzis J.A."/>
            <person name="Vuong D."/>
            <person name="Rutledge P.J."/>
            <person name="Turner P."/>
            <person name="Pitt J.I."/>
            <person name="Lacey E."/>
            <person name="Chooi Y.H."/>
            <person name="Piggott A.M."/>
        </authorList>
    </citation>
    <scope>NUCLEOTIDE SEQUENCE</scope>
    <source>
        <strain evidence="9">MST-FP2251</strain>
    </source>
</reference>
<dbReference type="Gene3D" id="1.20.1250.20">
    <property type="entry name" value="MFS general substrate transporter like domains"/>
    <property type="match status" value="2"/>
</dbReference>
<name>A0AAD4CC97_ASPNN</name>
<feature type="transmembrane region" description="Helical" evidence="7">
    <location>
        <begin position="39"/>
        <end position="63"/>
    </location>
</feature>
<evidence type="ECO:0000256" key="5">
    <source>
        <dbReference type="ARBA" id="ARBA00023136"/>
    </source>
</evidence>
<feature type="domain" description="Major facilitator superfamily (MFS) profile" evidence="8">
    <location>
        <begin position="36"/>
        <end position="451"/>
    </location>
</feature>
<feature type="transmembrane region" description="Helical" evidence="7">
    <location>
        <begin position="329"/>
        <end position="348"/>
    </location>
</feature>
<dbReference type="InterPro" id="IPR020846">
    <property type="entry name" value="MFS_dom"/>
</dbReference>
<evidence type="ECO:0000256" key="1">
    <source>
        <dbReference type="ARBA" id="ARBA00004141"/>
    </source>
</evidence>
<organism evidence="9 10">
    <name type="scientific">Aspergillus nanangensis</name>
    <dbReference type="NCBI Taxonomy" id="2582783"/>
    <lineage>
        <taxon>Eukaryota</taxon>
        <taxon>Fungi</taxon>
        <taxon>Dikarya</taxon>
        <taxon>Ascomycota</taxon>
        <taxon>Pezizomycotina</taxon>
        <taxon>Eurotiomycetes</taxon>
        <taxon>Eurotiomycetidae</taxon>
        <taxon>Eurotiales</taxon>
        <taxon>Aspergillaceae</taxon>
        <taxon>Aspergillus</taxon>
        <taxon>Aspergillus subgen. Circumdati</taxon>
    </lineage>
</organism>
<feature type="transmembrane region" description="Helical" evidence="7">
    <location>
        <begin position="164"/>
        <end position="183"/>
    </location>
</feature>
<keyword evidence="5 7" id="KW-0472">Membrane</keyword>
<feature type="transmembrane region" description="Helical" evidence="7">
    <location>
        <begin position="132"/>
        <end position="152"/>
    </location>
</feature>
<proteinExistence type="inferred from homology"/>
<keyword evidence="3 7" id="KW-0812">Transmembrane</keyword>
<feature type="transmembrane region" description="Helical" evidence="7">
    <location>
        <begin position="195"/>
        <end position="215"/>
    </location>
</feature>
<dbReference type="PROSITE" id="PS50850">
    <property type="entry name" value="MFS"/>
    <property type="match status" value="1"/>
</dbReference>
<protein>
    <recommendedName>
        <fullName evidence="8">Major facilitator superfamily (MFS) profile domain-containing protein</fullName>
    </recommendedName>
</protein>
<evidence type="ECO:0000256" key="2">
    <source>
        <dbReference type="ARBA" id="ARBA00022448"/>
    </source>
</evidence>
<dbReference type="InterPro" id="IPR036259">
    <property type="entry name" value="MFS_trans_sf"/>
</dbReference>
<dbReference type="Proteomes" id="UP001194746">
    <property type="component" value="Unassembled WGS sequence"/>
</dbReference>
<keyword evidence="10" id="KW-1185">Reference proteome</keyword>
<feature type="transmembrane region" description="Helical" evidence="7">
    <location>
        <begin position="391"/>
        <end position="411"/>
    </location>
</feature>
<evidence type="ECO:0000313" key="10">
    <source>
        <dbReference type="Proteomes" id="UP001194746"/>
    </source>
</evidence>
<evidence type="ECO:0000256" key="7">
    <source>
        <dbReference type="SAM" id="Phobius"/>
    </source>
</evidence>
<dbReference type="InterPro" id="IPR011701">
    <property type="entry name" value="MFS"/>
</dbReference>
<gene>
    <name evidence="9" type="ORF">FE257_003120</name>
</gene>
<dbReference type="SUPFAM" id="SSF103473">
    <property type="entry name" value="MFS general substrate transporter"/>
    <property type="match status" value="1"/>
</dbReference>
<reference evidence="9" key="2">
    <citation type="submission" date="2020-02" db="EMBL/GenBank/DDBJ databases">
        <authorList>
            <person name="Gilchrist C.L.M."/>
            <person name="Chooi Y.-H."/>
        </authorList>
    </citation>
    <scope>NUCLEOTIDE SEQUENCE</scope>
    <source>
        <strain evidence="9">MST-FP2251</strain>
    </source>
</reference>
<dbReference type="AlphaFoldDB" id="A0AAD4CC97"/>
<keyword evidence="4 7" id="KW-1133">Transmembrane helix</keyword>
<feature type="transmembrane region" description="Helical" evidence="7">
    <location>
        <begin position="304"/>
        <end position="322"/>
    </location>
</feature>
<evidence type="ECO:0000259" key="8">
    <source>
        <dbReference type="PROSITE" id="PS50850"/>
    </source>
</evidence>
<feature type="transmembrane region" description="Helical" evidence="7">
    <location>
        <begin position="423"/>
        <end position="444"/>
    </location>
</feature>
<comment type="caution">
    <text evidence="9">The sequence shown here is derived from an EMBL/GenBank/DDBJ whole genome shotgun (WGS) entry which is preliminary data.</text>
</comment>
<evidence type="ECO:0000256" key="3">
    <source>
        <dbReference type="ARBA" id="ARBA00022692"/>
    </source>
</evidence>
<evidence type="ECO:0000256" key="6">
    <source>
        <dbReference type="ARBA" id="ARBA00037968"/>
    </source>
</evidence>
<sequence length="510" mass="56342">MAATPTTPLLGAADASTSRYQGINPSQVVRKVDLRLIPLLFITYMFNFMDKTILSSASVFGLIEDTHLHGQQYSWVSSVFYFGYLFWEAPTSFLIPRLPVAKYMAFNAFFWGAVVALTAASVNYPGLLVVRFLLGVAEATITPAFMFITTSWYTRDEIPVRTGIWFSGNAIGGLLASLLAYGIGHIDSPLHPWRWMFIVLGVATLCWAFVLLLFLPDSVSSANFLSTEEREFMVHRIVIAGTGHTKKAPWNWNQTTECLIDPKTWHLFAISVLTQIPNGGTQNFANLVIKSFGFTSLQSTLLNIPYSLISMVTITFTGWLAGRSKRMNCILITSVVVFPVVGSALIYARTRGVSQGAQLFGYFLLAPGSGALPLAMSLVQANYKGVSKKMTMTAMMFLAYCTGNLAGPHLFRANEAPTYQTSFRAILICYLLVAILALSLRIYLRYLNASRDRDEGVQGDSSLSGNMGGKVVPEQHDRNDVAGLVRSGALEQGDYEDVTDWETVGFRYRL</sequence>
<comment type="similarity">
    <text evidence="6">Belongs to the major facilitator superfamily. Allantoate permease family.</text>
</comment>
<comment type="subcellular location">
    <subcellularLocation>
        <location evidence="1">Membrane</location>
        <topology evidence="1">Multi-pass membrane protein</topology>
    </subcellularLocation>
</comment>